<keyword evidence="3" id="KW-0540">Nuclease</keyword>
<dbReference type="GO" id="GO:0004519">
    <property type="term" value="F:endonuclease activity"/>
    <property type="evidence" value="ECO:0007669"/>
    <property type="project" value="UniProtKB-KW"/>
</dbReference>
<dbReference type="Proteomes" id="UP001200513">
    <property type="component" value="Chromosome"/>
</dbReference>
<comment type="similarity">
    <text evidence="1">Belongs to the CRISPR-associated Csm3 family.</text>
</comment>
<dbReference type="InterPro" id="IPR052216">
    <property type="entry name" value="CRISPR_Csm3_endoribonuclease"/>
</dbReference>
<protein>
    <recommendedName>
        <fullName evidence="2">CRISPR system Cms endoribonuclease Csm3</fullName>
    </recommendedName>
    <alternativeName>
        <fullName evidence="8">CRISPR type III A-associated RAMP protein Csm3</fullName>
    </alternativeName>
</protein>
<keyword evidence="6" id="KW-0694">RNA-binding</keyword>
<dbReference type="GO" id="GO:0016787">
    <property type="term" value="F:hydrolase activity"/>
    <property type="evidence" value="ECO:0007669"/>
    <property type="project" value="UniProtKB-KW"/>
</dbReference>
<keyword evidence="7" id="KW-0051">Antiviral defense</keyword>
<keyword evidence="4" id="KW-0255">Endonuclease</keyword>
<dbReference type="NCBIfam" id="TIGR02582">
    <property type="entry name" value="cas7_TM1809"/>
    <property type="match status" value="1"/>
</dbReference>
<accession>A0A9Y1FP34</accession>
<dbReference type="GO" id="GO:0051607">
    <property type="term" value="P:defense response to virus"/>
    <property type="evidence" value="ECO:0007669"/>
    <property type="project" value="UniProtKB-KW"/>
</dbReference>
<evidence type="ECO:0000256" key="3">
    <source>
        <dbReference type="ARBA" id="ARBA00022722"/>
    </source>
</evidence>
<dbReference type="InterPro" id="IPR013412">
    <property type="entry name" value="CRISPR-assoc_RAMP_Csm3"/>
</dbReference>
<keyword evidence="5" id="KW-0378">Hydrolase</keyword>
<evidence type="ECO:0000256" key="8">
    <source>
        <dbReference type="ARBA" id="ARBA00033183"/>
    </source>
</evidence>
<evidence type="ECO:0000259" key="9">
    <source>
        <dbReference type="Pfam" id="PF03787"/>
    </source>
</evidence>
<evidence type="ECO:0000256" key="2">
    <source>
        <dbReference type="ARBA" id="ARBA00022150"/>
    </source>
</evidence>
<gene>
    <name evidence="10" type="primary">csm3</name>
    <name evidence="10" type="ORF">K9W46_04330</name>
</gene>
<feature type="domain" description="CRISPR type III-associated protein" evidence="9">
    <location>
        <begin position="20"/>
        <end position="207"/>
    </location>
</feature>
<reference evidence="10" key="1">
    <citation type="journal article" date="2022" name="Nat. Microbiol.">
        <title>Unique mobile elements and scalable gene flow at the prokaryote-eukaryote boundary revealed by circularized Asgard archaea genomes.</title>
        <authorList>
            <person name="Wu F."/>
            <person name="Speth D.R."/>
            <person name="Philosof A."/>
            <person name="Cremiere A."/>
            <person name="Narayanan A."/>
            <person name="Barco R.A."/>
            <person name="Connon S.A."/>
            <person name="Amend J.P."/>
            <person name="Antoshechkin I.A."/>
            <person name="Orphan V.J."/>
        </authorList>
    </citation>
    <scope>NUCLEOTIDE SEQUENCE</scope>
    <source>
        <strain evidence="10">PR6</strain>
    </source>
</reference>
<evidence type="ECO:0000256" key="6">
    <source>
        <dbReference type="ARBA" id="ARBA00022884"/>
    </source>
</evidence>
<evidence type="ECO:0000256" key="1">
    <source>
        <dbReference type="ARBA" id="ARBA00006342"/>
    </source>
</evidence>
<sequence length="248" mass="27896">MSEIKNNGQLKENRIIEGYIKLETGLHIGGNKDSLEIGGVDAVVIKDLKTGKPIIPGSSLKGKMRSSLEYLLGLCDRDKKNPDVLHIHASIEPCNDKNCPICVIFGSSKNELSFKTRLIVRDSIALEEESIYTEIKMENALTRVNLSATPRKFERVPAGTTFPLELVYSIYDQNNDRKLFSKVFEALTCIEHSYLGGQGSRGYGKVKFYITKITAYDNAYYKNEGKERVIFENEKGVSPSEVRKKLYS</sequence>
<name>A0A9Y1FP34_9ARCH</name>
<dbReference type="EMBL" id="CP084167">
    <property type="protein sequence ID" value="UJG44412.1"/>
    <property type="molecule type" value="Genomic_DNA"/>
</dbReference>
<proteinExistence type="inferred from homology"/>
<dbReference type="InterPro" id="IPR005537">
    <property type="entry name" value="RAMP_III_fam"/>
</dbReference>
<dbReference type="PANTHER" id="PTHR35579:SF3">
    <property type="entry name" value="CRISPR SYSTEM CMS ENDORIBONUCLEASE CSM3"/>
    <property type="match status" value="1"/>
</dbReference>
<dbReference type="AlphaFoldDB" id="A0A9Y1FP34"/>
<evidence type="ECO:0000256" key="7">
    <source>
        <dbReference type="ARBA" id="ARBA00023118"/>
    </source>
</evidence>
<evidence type="ECO:0000256" key="4">
    <source>
        <dbReference type="ARBA" id="ARBA00022759"/>
    </source>
</evidence>
<dbReference type="PANTHER" id="PTHR35579">
    <property type="entry name" value="CRISPR SYSTEM CMS ENDORIBONUCLEASE CSM3"/>
    <property type="match status" value="1"/>
</dbReference>
<evidence type="ECO:0000256" key="5">
    <source>
        <dbReference type="ARBA" id="ARBA00022801"/>
    </source>
</evidence>
<dbReference type="GO" id="GO:0003723">
    <property type="term" value="F:RNA binding"/>
    <property type="evidence" value="ECO:0007669"/>
    <property type="project" value="UniProtKB-KW"/>
</dbReference>
<organism evidence="10">
    <name type="scientific">Candidatus Heimdallarchaeum endolithica</name>
    <dbReference type="NCBI Taxonomy" id="2876572"/>
    <lineage>
        <taxon>Archaea</taxon>
        <taxon>Promethearchaeati</taxon>
        <taxon>Candidatus Heimdallarchaeota</taxon>
        <taxon>Candidatus Heimdallarchaeia (ex Rinke et al. 2021) (nom. nud.)</taxon>
        <taxon>Candidatus Heimdallarchaeales</taxon>
        <taxon>Candidatus Heimdallarchaeaceae</taxon>
        <taxon>Candidatus Heimdallarchaeum</taxon>
    </lineage>
</organism>
<dbReference type="Pfam" id="PF03787">
    <property type="entry name" value="RAMPs"/>
    <property type="match status" value="1"/>
</dbReference>
<evidence type="ECO:0000313" key="10">
    <source>
        <dbReference type="EMBL" id="UJG44412.1"/>
    </source>
</evidence>